<protein>
    <submittedName>
        <fullName evidence="1">Uncharacterized protein</fullName>
    </submittedName>
</protein>
<proteinExistence type="predicted"/>
<dbReference type="Proteomes" id="UP000242320">
    <property type="component" value="Unassembled WGS sequence"/>
</dbReference>
<dbReference type="AlphaFoldDB" id="A0A1X2LE63"/>
<keyword evidence="2" id="KW-1185">Reference proteome</keyword>
<organism evidence="1 2">
    <name type="scientific">Mycolicibacterium vulneris</name>
    <dbReference type="NCBI Taxonomy" id="547163"/>
    <lineage>
        <taxon>Bacteria</taxon>
        <taxon>Bacillati</taxon>
        <taxon>Actinomycetota</taxon>
        <taxon>Actinomycetes</taxon>
        <taxon>Mycobacteriales</taxon>
        <taxon>Mycobacteriaceae</taxon>
        <taxon>Mycolicibacterium</taxon>
    </lineage>
</organism>
<accession>A0A1X2LE63</accession>
<evidence type="ECO:0000313" key="1">
    <source>
        <dbReference type="EMBL" id="OSC32292.1"/>
    </source>
</evidence>
<name>A0A1X2LE63_9MYCO</name>
<sequence>MLALVGVVIHTFCEERAPQIDSTSVALLAVALIAPFVPNLKALEVGGAKAEWRESAQAGLKDIVAGFKSQQEAIQKLYDDVGSTIASGAQPELKQEQIDASAGVLPVHGDTGRPPKPLRRVLWFDECPRSSENEVTSLRKFLRVVVATSREQAIAFISRGEVDAVIINEMRGDPDVSAPPPGLAAFVGGDGILAAPRLPLFLYISESLAGAYGAQIDRATVTVVASFSELVRGLRLLEGAALEQFALTVAAGIGARSEPQPDRRVDLVIELEGGERVGIEVASWLKRPQMAAFVGPVGRLADGLTANRFARGILLAQPDLIDERRRQWASEHRVKVIGPDELRDALLGINDR</sequence>
<comment type="caution">
    <text evidence="1">The sequence shown here is derived from an EMBL/GenBank/DDBJ whole genome shotgun (WGS) entry which is preliminary data.</text>
</comment>
<reference evidence="1 2" key="1">
    <citation type="submission" date="2017-04" db="EMBL/GenBank/DDBJ databases">
        <title>The new phylogeny of genus Mycobacterium.</title>
        <authorList>
            <person name="Tortoli E."/>
            <person name="Trovato A."/>
            <person name="Cirillo D.M."/>
        </authorList>
    </citation>
    <scope>NUCLEOTIDE SEQUENCE [LARGE SCALE GENOMIC DNA]</scope>
    <source>
        <strain evidence="1 2">DSM 45247</strain>
    </source>
</reference>
<evidence type="ECO:0000313" key="2">
    <source>
        <dbReference type="Proteomes" id="UP000242320"/>
    </source>
</evidence>
<gene>
    <name evidence="1" type="ORF">B8W69_00405</name>
</gene>
<dbReference type="EMBL" id="NCXM01000001">
    <property type="protein sequence ID" value="OSC32292.1"/>
    <property type="molecule type" value="Genomic_DNA"/>
</dbReference>